<keyword evidence="6" id="KW-0732">Signal</keyword>
<keyword evidence="6" id="KW-0997">Cell inner membrane</keyword>
<feature type="transmembrane region" description="Helical" evidence="6">
    <location>
        <begin position="733"/>
        <end position="754"/>
    </location>
</feature>
<comment type="function">
    <text evidence="6">Binds the cellulose synthase activator, bis-(3'-5') cyclic diguanylic acid (c-di-GMP).</text>
</comment>
<dbReference type="Gene3D" id="2.60.120.260">
    <property type="entry name" value="Galactose-binding domain-like"/>
    <property type="match status" value="2"/>
</dbReference>
<keyword evidence="3 6" id="KW-0812">Transmembrane</keyword>
<dbReference type="EMBL" id="JACHHX010000010">
    <property type="protein sequence ID" value="MBB5015708.1"/>
    <property type="molecule type" value="Genomic_DNA"/>
</dbReference>
<keyword evidence="4 6" id="KW-1133">Transmembrane helix</keyword>
<evidence type="ECO:0000313" key="8">
    <source>
        <dbReference type="Proteomes" id="UP000519004"/>
    </source>
</evidence>
<organism evidence="7 8">
    <name type="scientific">Rehaibacterium terrae</name>
    <dbReference type="NCBI Taxonomy" id="1341696"/>
    <lineage>
        <taxon>Bacteria</taxon>
        <taxon>Pseudomonadati</taxon>
        <taxon>Pseudomonadota</taxon>
        <taxon>Gammaproteobacteria</taxon>
        <taxon>Lysobacterales</taxon>
        <taxon>Lysobacteraceae</taxon>
        <taxon>Rehaibacterium</taxon>
    </lineage>
</organism>
<dbReference type="Pfam" id="PF03170">
    <property type="entry name" value="BcsB"/>
    <property type="match status" value="1"/>
</dbReference>
<evidence type="ECO:0000256" key="4">
    <source>
        <dbReference type="ARBA" id="ARBA00022989"/>
    </source>
</evidence>
<name>A0A7W8DEF6_9GAMM</name>
<evidence type="ECO:0000256" key="6">
    <source>
        <dbReference type="RuleBase" id="RU365021"/>
    </source>
</evidence>
<evidence type="ECO:0000256" key="5">
    <source>
        <dbReference type="ARBA" id="ARBA00023136"/>
    </source>
</evidence>
<comment type="subcellular location">
    <subcellularLocation>
        <location evidence="6">Cell inner membrane</location>
    </subcellularLocation>
    <subcellularLocation>
        <location evidence="1">Cell membrane</location>
        <topology evidence="1">Single-pass membrane protein</topology>
    </subcellularLocation>
</comment>
<keyword evidence="8" id="KW-1185">Reference proteome</keyword>
<protein>
    <recommendedName>
        <fullName evidence="6">Cyclic di-GMP-binding protein</fullName>
    </recommendedName>
    <alternativeName>
        <fullName evidence="6">Cellulose synthase regulatory subunit</fullName>
    </alternativeName>
</protein>
<dbReference type="Proteomes" id="UP000519004">
    <property type="component" value="Unassembled WGS sequence"/>
</dbReference>
<accession>A0A7W8DEF6</accession>
<dbReference type="UniPathway" id="UPA00694"/>
<dbReference type="AlphaFoldDB" id="A0A7W8DEF6"/>
<feature type="chain" id="PRO_5031590004" description="Cyclic di-GMP-binding protein" evidence="6">
    <location>
        <begin position="25"/>
        <end position="768"/>
    </location>
</feature>
<evidence type="ECO:0000256" key="2">
    <source>
        <dbReference type="ARBA" id="ARBA00022475"/>
    </source>
</evidence>
<keyword evidence="2 6" id="KW-1003">Cell membrane</keyword>
<evidence type="ECO:0000256" key="1">
    <source>
        <dbReference type="ARBA" id="ARBA00004162"/>
    </source>
</evidence>
<gene>
    <name evidence="7" type="ORF">HNQ58_001616</name>
</gene>
<dbReference type="PANTHER" id="PTHR39083:SF1">
    <property type="entry name" value="CYCLIC DI-GMP-BINDING PROTEIN"/>
    <property type="match status" value="1"/>
</dbReference>
<evidence type="ECO:0000313" key="7">
    <source>
        <dbReference type="EMBL" id="MBB5015708.1"/>
    </source>
</evidence>
<dbReference type="GO" id="GO:0006011">
    <property type="term" value="P:UDP-alpha-D-glucose metabolic process"/>
    <property type="evidence" value="ECO:0007669"/>
    <property type="project" value="InterPro"/>
</dbReference>
<keyword evidence="5 6" id="KW-0472">Membrane</keyword>
<dbReference type="RefSeq" id="WP_183948385.1">
    <property type="nucleotide sequence ID" value="NZ_JACHHX010000010.1"/>
</dbReference>
<comment type="similarity">
    <text evidence="6">Belongs to the AcsB/BcsB family.</text>
</comment>
<dbReference type="GO" id="GO:0005886">
    <property type="term" value="C:plasma membrane"/>
    <property type="evidence" value="ECO:0007669"/>
    <property type="project" value="UniProtKB-SubCell"/>
</dbReference>
<feature type="signal peptide" evidence="6">
    <location>
        <begin position="1"/>
        <end position="24"/>
    </location>
</feature>
<keyword evidence="6" id="KW-0973">c-di-GMP</keyword>
<proteinExistence type="inferred from homology"/>
<sequence length="768" mass="85293">MKPRLQQPCLIALLCLLGLTAVKAQPMTPLHVDADPASSQYRIPLGWLNNRSHAPIELNGADARRVLKVPLPARLAVQDARLEMVYTNSTSLTPRSQLAVTLNERVVAQLPVKPRQPDNAARIRLDFRHLEPGYHDLGFRAAQHYTNECEDPSAPELYSQIDAIDSSLYLTATRKAIEPSLARLGDIFDNRLWIDDYRLEILTPPAVLGEDGDLRQAAAQISQFVAATFDFTPVSVRVNELPEEFEKDQKSKRRLPGVELPEGAWDAVLLGTREQLAPYLSDSLIEEIQGSHIGLYPSDQDPTRFILLVSGATPADVRKAATVLNLPGLALPERQSVNVTALRLDSGYQRSRPAQSETGWIRFDQLGFRSTTLRGMYPGAARLEFWSIREILDPSRPFIDLQLHYAYGAGFDRKSALNVVLNGQFIEALPLQNVVGEQVHRARLRIPTVALRAGVNELRFEPTVIGVDIGGACTPIFTDNLQVTIFEDSRIELPPIADYMRLPDLGLFSQTGLPYTRYSDGNGVGVLIADDQPQTLGSALTLIAKLRQVNKAPLTALHLLADDDSLDGLDSLIVIGDTTSLPTGIGQKMAAFMPMLRWQTIQVGSYHDRTLSGGFKRWLRQPLTPLTHHMETSKPAIASVTLDDGLGQSTALVQFRDEHGRPVTVLTAADRQQLERGMVRLTEHRVWSSMRGGAFMWSADGEAMSSAEPVVYFFIGDSPATGRMSHYMSMHPWWTVLATMTFILALVLLTWWLLRRRARQFKSGAETP</sequence>
<reference evidence="7 8" key="1">
    <citation type="submission" date="2020-08" db="EMBL/GenBank/DDBJ databases">
        <title>Genomic Encyclopedia of Type Strains, Phase IV (KMG-IV): sequencing the most valuable type-strain genomes for metagenomic binning, comparative biology and taxonomic classification.</title>
        <authorList>
            <person name="Goeker M."/>
        </authorList>
    </citation>
    <scope>NUCLEOTIDE SEQUENCE [LARGE SCALE GENOMIC DNA]</scope>
    <source>
        <strain evidence="7 8">DSM 25897</strain>
    </source>
</reference>
<dbReference type="PANTHER" id="PTHR39083">
    <property type="entry name" value="CYCLIC DI-GMP-BINDING PROTEIN"/>
    <property type="match status" value="1"/>
</dbReference>
<dbReference type="InterPro" id="IPR018513">
    <property type="entry name" value="Cell_synthase_bac"/>
</dbReference>
<comment type="subunit">
    <text evidence="6">Tightly associated with the cellulose synthase catalytic subunit.</text>
</comment>
<comment type="caution">
    <text evidence="7">The sequence shown here is derived from an EMBL/GenBank/DDBJ whole genome shotgun (WGS) entry which is preliminary data.</text>
</comment>
<comment type="pathway">
    <text evidence="6">Glycan metabolism; bacterial cellulose biosynthesis.</text>
</comment>
<dbReference type="GO" id="GO:0030244">
    <property type="term" value="P:cellulose biosynthetic process"/>
    <property type="evidence" value="ECO:0007669"/>
    <property type="project" value="UniProtKB-KW"/>
</dbReference>
<evidence type="ECO:0000256" key="3">
    <source>
        <dbReference type="ARBA" id="ARBA00022692"/>
    </source>
</evidence>
<keyword evidence="6" id="KW-0135">Cellulose biosynthesis</keyword>